<organism evidence="1 2">
    <name type="scientific">Streptomyces spongiicola</name>
    <dbReference type="NCBI Taxonomy" id="1690221"/>
    <lineage>
        <taxon>Bacteria</taxon>
        <taxon>Bacillati</taxon>
        <taxon>Actinomycetota</taxon>
        <taxon>Actinomycetes</taxon>
        <taxon>Kitasatosporales</taxon>
        <taxon>Streptomycetaceae</taxon>
        <taxon>Streptomyces</taxon>
    </lineage>
</organism>
<gene>
    <name evidence="1" type="ORF">DDQ41_08625</name>
</gene>
<keyword evidence="2" id="KW-1185">Reference proteome</keyword>
<proteinExistence type="predicted"/>
<name>A0ABM6V4T9_9ACTN</name>
<dbReference type="EMBL" id="CP029254">
    <property type="protein sequence ID" value="AWK08973.1"/>
    <property type="molecule type" value="Genomic_DNA"/>
</dbReference>
<accession>A0ABM6V4T9</accession>
<evidence type="ECO:0000313" key="1">
    <source>
        <dbReference type="EMBL" id="AWK08973.1"/>
    </source>
</evidence>
<protein>
    <submittedName>
        <fullName evidence="1">Uncharacterized protein</fullName>
    </submittedName>
</protein>
<reference evidence="1 2" key="1">
    <citation type="submission" date="2018-05" db="EMBL/GenBank/DDBJ databases">
        <title>Complete genome sequence of the Type Strain of Streptomyces spongiicola HNM0071, the producer of staurosporine.</title>
        <authorList>
            <person name="Zhou S."/>
            <person name="Huang X."/>
        </authorList>
    </citation>
    <scope>NUCLEOTIDE SEQUENCE [LARGE SCALE GENOMIC DNA]</scope>
    <source>
        <strain evidence="1 2">HNM0071</strain>
    </source>
</reference>
<dbReference type="Proteomes" id="UP000245051">
    <property type="component" value="Chromosome"/>
</dbReference>
<sequence>MTFGTLLSSQGTDASIVLTRRTLSGIFLRALPFGVSNPTRSVFRTVPGAKSISDGRWRAFRLSTSPTLSESSAAEPIGLAIRTGIRGWLPRKCDFR</sequence>
<evidence type="ECO:0000313" key="2">
    <source>
        <dbReference type="Proteomes" id="UP000245051"/>
    </source>
</evidence>